<dbReference type="PATRIC" id="fig|1129794.4.peg.2552"/>
<dbReference type="HOGENOM" id="CLU_186217_0_0_6"/>
<proteinExistence type="predicted"/>
<organism evidence="1 2">
    <name type="scientific">Paraglaciecola psychrophila 170</name>
    <dbReference type="NCBI Taxonomy" id="1129794"/>
    <lineage>
        <taxon>Bacteria</taxon>
        <taxon>Pseudomonadati</taxon>
        <taxon>Pseudomonadota</taxon>
        <taxon>Gammaproteobacteria</taxon>
        <taxon>Alteromonadales</taxon>
        <taxon>Alteromonadaceae</taxon>
        <taxon>Paraglaciecola</taxon>
    </lineage>
</organism>
<dbReference type="AlphaFoldDB" id="K7APE1"/>
<protein>
    <recommendedName>
        <fullName evidence="3">Transposase</fullName>
    </recommendedName>
</protein>
<dbReference type="OrthoDB" id="9814067at2"/>
<dbReference type="EMBL" id="CP003837">
    <property type="protein sequence ID" value="AGH44682.1"/>
    <property type="molecule type" value="Genomic_DNA"/>
</dbReference>
<dbReference type="GO" id="GO:0006313">
    <property type="term" value="P:DNA transposition"/>
    <property type="evidence" value="ECO:0007669"/>
    <property type="project" value="InterPro"/>
</dbReference>
<dbReference type="Proteomes" id="UP000011864">
    <property type="component" value="Chromosome"/>
</dbReference>
<evidence type="ECO:0000313" key="2">
    <source>
        <dbReference type="Proteomes" id="UP000011864"/>
    </source>
</evidence>
<dbReference type="eggNOG" id="COG1943">
    <property type="taxonomic scope" value="Bacteria"/>
</dbReference>
<accession>K7APE1</accession>
<evidence type="ECO:0008006" key="3">
    <source>
        <dbReference type="Google" id="ProtNLM"/>
    </source>
</evidence>
<sequence length="77" mass="8665">MWEGRFKSQALLDESAVLACMSYVDLNPIRAKIAKIAKIAKTPETSDHTSIQYRINATKKAQQPNNLLPFVGNPRHK</sequence>
<dbReference type="Gene3D" id="3.30.70.1290">
    <property type="entry name" value="Transposase IS200-like"/>
    <property type="match status" value="1"/>
</dbReference>
<reference evidence="1 2" key="1">
    <citation type="journal article" date="2013" name="Genome Announc.">
        <title>Complete Genome Sequence of Glaciecola psychrophila Strain 170T.</title>
        <authorList>
            <person name="Yin J."/>
            <person name="Chen J."/>
            <person name="Liu G."/>
            <person name="Yu Y."/>
            <person name="Song L."/>
            <person name="Wang X."/>
            <person name="Qu X."/>
        </authorList>
    </citation>
    <scope>NUCLEOTIDE SEQUENCE [LARGE SCALE GENOMIC DNA]</scope>
    <source>
        <strain evidence="1 2">170</strain>
    </source>
</reference>
<dbReference type="GO" id="GO:0004803">
    <property type="term" value="F:transposase activity"/>
    <property type="evidence" value="ECO:0007669"/>
    <property type="project" value="InterPro"/>
</dbReference>
<dbReference type="KEGG" id="gps:C427_2573"/>
<gene>
    <name evidence="1" type="ORF">C427_2573</name>
</gene>
<keyword evidence="2" id="KW-1185">Reference proteome</keyword>
<name>K7APE1_9ALTE</name>
<dbReference type="PANTHER" id="PTHR34322:SF2">
    <property type="entry name" value="TRANSPOSASE IS200-LIKE DOMAIN-CONTAINING PROTEIN"/>
    <property type="match status" value="1"/>
</dbReference>
<dbReference type="GO" id="GO:0003677">
    <property type="term" value="F:DNA binding"/>
    <property type="evidence" value="ECO:0007669"/>
    <property type="project" value="InterPro"/>
</dbReference>
<evidence type="ECO:0000313" key="1">
    <source>
        <dbReference type="EMBL" id="AGH44682.1"/>
    </source>
</evidence>
<dbReference type="STRING" id="1129794.C427_2573"/>
<dbReference type="PANTHER" id="PTHR34322">
    <property type="entry name" value="TRANSPOSASE, Y1_TNP DOMAIN-CONTAINING"/>
    <property type="match status" value="1"/>
</dbReference>
<dbReference type="InterPro" id="IPR036515">
    <property type="entry name" value="Transposase_17_sf"/>
</dbReference>